<protein>
    <submittedName>
        <fullName evidence="3">Sugar-transfer associated ATP-grasp</fullName>
    </submittedName>
</protein>
<accession>A0A1Y6C2Z3</accession>
<dbReference type="EMBL" id="FWZX01000011">
    <property type="protein sequence ID" value="SMF33049.1"/>
    <property type="molecule type" value="Genomic_DNA"/>
</dbReference>
<dbReference type="Proteomes" id="UP000192917">
    <property type="component" value="Unassembled WGS sequence"/>
</dbReference>
<dbReference type="Pfam" id="PF14397">
    <property type="entry name" value="ATPgrasp_ST"/>
    <property type="match status" value="1"/>
</dbReference>
<feature type="compositionally biased region" description="Basic and acidic residues" evidence="1">
    <location>
        <begin position="10"/>
        <end position="29"/>
    </location>
</feature>
<dbReference type="InterPro" id="IPR039523">
    <property type="entry name" value="RimK-rel_E_lig_ATP-grasp"/>
</dbReference>
<dbReference type="SUPFAM" id="SSF56059">
    <property type="entry name" value="Glutathione synthetase ATP-binding domain-like"/>
    <property type="match status" value="1"/>
</dbReference>
<gene>
    <name evidence="3" type="ORF">SAMN05428998_11190</name>
</gene>
<sequence>MAVIEMNATLRDRQARDGKPGESKAPGKADYLRHASRASGRGAFELSREFNRLRRARGRLTLPEYVQYGVYRTDRYGREQQERFLSDTLHWPITHRCCDMTWQATTEDKWLCSHLLERSAVAIPETLGVIDRSNRAYPGTRRIATAEELRAFAAIPGTLPFFGKENRGIGSYGAFLALEAEGSRIHLKGEGWLDYDTLLERFIGDVPYLLQPAQRNHAFFDDYTESLATVRLCILMTDQGVRVPFAVLKLPAAGNLADNFWRPRNLACGLDPASGLIRTARSKDALGTTDYESHPETGRPLTGRTVPMWDAVLGLAETCAPIFRPLRYQSMDIAVTGEGPVLIEINTGGGFDLPQLATGEGFLTEEVAAFFRSCGYDRV</sequence>
<dbReference type="AlphaFoldDB" id="A0A1Y6C2Z3"/>
<proteinExistence type="predicted"/>
<evidence type="ECO:0000313" key="3">
    <source>
        <dbReference type="EMBL" id="SMF33049.1"/>
    </source>
</evidence>
<feature type="region of interest" description="Disordered" evidence="1">
    <location>
        <begin position="1"/>
        <end position="29"/>
    </location>
</feature>
<dbReference type="RefSeq" id="WP_085123467.1">
    <property type="nucleotide sequence ID" value="NZ_FWZX01000011.1"/>
</dbReference>
<evidence type="ECO:0000313" key="4">
    <source>
        <dbReference type="Proteomes" id="UP000192917"/>
    </source>
</evidence>
<name>A0A1Y6C2Z3_9PROT</name>
<evidence type="ECO:0000256" key="1">
    <source>
        <dbReference type="SAM" id="MobiDB-lite"/>
    </source>
</evidence>
<feature type="domain" description="Alpha-L-glutamate ligase-related protein ATP-grasp" evidence="2">
    <location>
        <begin position="105"/>
        <end position="365"/>
    </location>
</feature>
<evidence type="ECO:0000259" key="2">
    <source>
        <dbReference type="Pfam" id="PF14397"/>
    </source>
</evidence>
<organism evidence="3 4">
    <name type="scientific">Tistlia consotensis USBA 355</name>
    <dbReference type="NCBI Taxonomy" id="560819"/>
    <lineage>
        <taxon>Bacteria</taxon>
        <taxon>Pseudomonadati</taxon>
        <taxon>Pseudomonadota</taxon>
        <taxon>Alphaproteobacteria</taxon>
        <taxon>Rhodospirillales</taxon>
        <taxon>Rhodovibrionaceae</taxon>
        <taxon>Tistlia</taxon>
    </lineage>
</organism>
<keyword evidence="4" id="KW-1185">Reference proteome</keyword>
<dbReference type="Gene3D" id="3.30.470.20">
    <property type="entry name" value="ATP-grasp fold, B domain"/>
    <property type="match status" value="1"/>
</dbReference>
<reference evidence="3 4" key="1">
    <citation type="submission" date="2017-04" db="EMBL/GenBank/DDBJ databases">
        <authorList>
            <person name="Afonso C.L."/>
            <person name="Miller P.J."/>
            <person name="Scott M.A."/>
            <person name="Spackman E."/>
            <person name="Goraichik I."/>
            <person name="Dimitrov K.M."/>
            <person name="Suarez D.L."/>
            <person name="Swayne D.E."/>
        </authorList>
    </citation>
    <scope>NUCLEOTIDE SEQUENCE [LARGE SCALE GENOMIC DNA]</scope>
    <source>
        <strain evidence="3 4">USBA 355</strain>
    </source>
</reference>
<dbReference type="STRING" id="560819.SAMN05428998_11190"/>